<evidence type="ECO:0000256" key="13">
    <source>
        <dbReference type="ARBA" id="ARBA00023170"/>
    </source>
</evidence>
<dbReference type="FunFam" id="3.30.430.20:FF:000003">
    <property type="entry name" value="Cysteine-rich RLK (RECEPTOR-like protein kinase) 10"/>
    <property type="match status" value="1"/>
</dbReference>
<dbReference type="FunFam" id="3.30.200.20:FF:000959">
    <property type="entry name" value="Cysteine-rich receptor-like protein kinase 17"/>
    <property type="match status" value="1"/>
</dbReference>
<dbReference type="PROSITE" id="PS50011">
    <property type="entry name" value="PROTEIN_KINASE_DOM"/>
    <property type="match status" value="1"/>
</dbReference>
<feature type="domain" description="Gnk2-homologous" evidence="21">
    <location>
        <begin position="16"/>
        <end position="124"/>
    </location>
</feature>
<evidence type="ECO:0000256" key="2">
    <source>
        <dbReference type="ARBA" id="ARBA00022527"/>
    </source>
</evidence>
<sequence length="661" mass="74475">MVNFLVSFFFVLITSVSANNCRNRSGFFTPDGTYDLNRRALLSSLPSNVTANDDFYTTSATGQDPNRVYGLGMCVPGTDARSCSDCIMAASDGLVKNCTKEKEVIDWRMYRNTLCLVRYSNHSFYGSLDMERLRYEYNTRDIQPNVTDFDLTWEALMFGLIEDVRVSYYAARTQVVESSKTNLYGFVQCSRDLSVQNCTRCLQQNVIDYRSCCPGSQGGIVSRPSCFVRWEIEAFLGLFDNSPSRQKDKKSVSTRTIVAIVIVPILLIALGFAIWRKRKSYKAFTTENGYFSAAKRLKKTYDTAQPDNAGDDISTSGSFQFDFKAIEAATSNFHNANKLGHGGFGEVYKGTFPNGTEIAVKRLSKTSGQGEREFKNEVLLVAKLQHRNLVRLLGFCVQGEEKILVYEFLPNKSLNYFLFGDSTKRSQLDWTRRYKIIGGITRGILYLHQDSRLTIIHRDLKASNILLDADMNPKIADFGMARNFRMDQTEDNTGRVVGTFGYMPPEYVTSGHFSTKSDVYSFGVLVLEIIGGQKNSSFNEKDGSISNLVTYVWRLWNNDSLLELVDPVIGDNYDKYEVIRCVHIGLLCVQENPTDRPTMLTIFQMLTNTSVTLPVPQPPGFFFRVRSEKVPLAESLQPHPSTSMSIVCSVNDVSITCVSPR</sequence>
<dbReference type="SUPFAM" id="SSF56112">
    <property type="entry name" value="Protein kinase-like (PK-like)"/>
    <property type="match status" value="1"/>
</dbReference>
<evidence type="ECO:0000256" key="14">
    <source>
        <dbReference type="ARBA" id="ARBA00023180"/>
    </source>
</evidence>
<dbReference type="SMART" id="SM00220">
    <property type="entry name" value="S_TKc"/>
    <property type="match status" value="1"/>
</dbReference>
<dbReference type="PANTHER" id="PTHR27002">
    <property type="entry name" value="RECEPTOR-LIKE SERINE/THREONINE-PROTEIN KINASE SD1-8"/>
    <property type="match status" value="1"/>
</dbReference>
<feature type="signal peptide" evidence="19">
    <location>
        <begin position="1"/>
        <end position="18"/>
    </location>
</feature>
<evidence type="ECO:0000256" key="9">
    <source>
        <dbReference type="ARBA" id="ARBA00022777"/>
    </source>
</evidence>
<reference evidence="22 23" key="1">
    <citation type="submission" date="2022-03" db="EMBL/GenBank/DDBJ databases">
        <authorList>
            <person name="Macdonald S."/>
            <person name="Ahmed S."/>
            <person name="Newling K."/>
        </authorList>
    </citation>
    <scope>NUCLEOTIDE SEQUENCE [LARGE SCALE GENOMIC DNA]</scope>
</reference>
<dbReference type="Pfam" id="PF07714">
    <property type="entry name" value="PK_Tyr_Ser-Thr"/>
    <property type="match status" value="1"/>
</dbReference>
<comment type="caution">
    <text evidence="22">The sequence shown here is derived from an EMBL/GenBank/DDBJ whole genome shotgun (WGS) entry which is preliminary data.</text>
</comment>
<dbReference type="GO" id="GO:0016020">
    <property type="term" value="C:membrane"/>
    <property type="evidence" value="ECO:0007669"/>
    <property type="project" value="UniProtKB-SubCell"/>
</dbReference>
<evidence type="ECO:0000259" key="21">
    <source>
        <dbReference type="PROSITE" id="PS51473"/>
    </source>
</evidence>
<dbReference type="PROSITE" id="PS51473">
    <property type="entry name" value="GNK2"/>
    <property type="match status" value="2"/>
</dbReference>
<dbReference type="GO" id="GO:0005524">
    <property type="term" value="F:ATP binding"/>
    <property type="evidence" value="ECO:0007669"/>
    <property type="project" value="UniProtKB-UniRule"/>
</dbReference>
<comment type="catalytic activity">
    <reaction evidence="16">
        <text>L-threonyl-[protein] + ATP = O-phospho-L-threonyl-[protein] + ADP + H(+)</text>
        <dbReference type="Rhea" id="RHEA:46608"/>
        <dbReference type="Rhea" id="RHEA-COMP:11060"/>
        <dbReference type="Rhea" id="RHEA-COMP:11605"/>
        <dbReference type="ChEBI" id="CHEBI:15378"/>
        <dbReference type="ChEBI" id="CHEBI:30013"/>
        <dbReference type="ChEBI" id="CHEBI:30616"/>
        <dbReference type="ChEBI" id="CHEBI:61977"/>
        <dbReference type="ChEBI" id="CHEBI:456216"/>
    </reaction>
</comment>
<gene>
    <name evidence="22" type="ORF">ERUC_LOCUS25858</name>
</gene>
<evidence type="ECO:0000256" key="3">
    <source>
        <dbReference type="ARBA" id="ARBA00022553"/>
    </source>
</evidence>
<dbReference type="InterPro" id="IPR008271">
    <property type="entry name" value="Ser/Thr_kinase_AS"/>
</dbReference>
<keyword evidence="5 18" id="KW-0812">Transmembrane</keyword>
<organism evidence="22 23">
    <name type="scientific">Eruca vesicaria subsp. sativa</name>
    <name type="common">Garden rocket</name>
    <name type="synonym">Eruca sativa</name>
    <dbReference type="NCBI Taxonomy" id="29727"/>
    <lineage>
        <taxon>Eukaryota</taxon>
        <taxon>Viridiplantae</taxon>
        <taxon>Streptophyta</taxon>
        <taxon>Embryophyta</taxon>
        <taxon>Tracheophyta</taxon>
        <taxon>Spermatophyta</taxon>
        <taxon>Magnoliopsida</taxon>
        <taxon>eudicotyledons</taxon>
        <taxon>Gunneridae</taxon>
        <taxon>Pentapetalae</taxon>
        <taxon>rosids</taxon>
        <taxon>malvids</taxon>
        <taxon>Brassicales</taxon>
        <taxon>Brassicaceae</taxon>
        <taxon>Brassiceae</taxon>
        <taxon>Eruca</taxon>
    </lineage>
</organism>
<evidence type="ECO:0000256" key="16">
    <source>
        <dbReference type="ARBA" id="ARBA00047951"/>
    </source>
</evidence>
<dbReference type="Pfam" id="PF01657">
    <property type="entry name" value="Stress-antifung"/>
    <property type="match status" value="2"/>
</dbReference>
<name>A0ABC8KW28_ERUVS</name>
<feature type="binding site" evidence="17">
    <location>
        <position position="361"/>
    </location>
    <ligand>
        <name>ATP</name>
        <dbReference type="ChEBI" id="CHEBI:30616"/>
    </ligand>
</feature>
<proteinExistence type="predicted"/>
<dbReference type="InterPro" id="IPR000719">
    <property type="entry name" value="Prot_kinase_dom"/>
</dbReference>
<dbReference type="InterPro" id="IPR011009">
    <property type="entry name" value="Kinase-like_dom_sf"/>
</dbReference>
<evidence type="ECO:0000256" key="5">
    <source>
        <dbReference type="ARBA" id="ARBA00022692"/>
    </source>
</evidence>
<dbReference type="AlphaFoldDB" id="A0ABC8KW28"/>
<dbReference type="GO" id="GO:0006950">
    <property type="term" value="P:response to stress"/>
    <property type="evidence" value="ECO:0007669"/>
    <property type="project" value="UniProtKB-ARBA"/>
</dbReference>
<keyword evidence="11 18" id="KW-1133">Transmembrane helix</keyword>
<dbReference type="PANTHER" id="PTHR27002:SF1025">
    <property type="entry name" value="CYSTEINE-RICH RECEPTOR-LIKE PROTEIN KINASE 30-RELATED"/>
    <property type="match status" value="1"/>
</dbReference>
<dbReference type="FunFam" id="3.30.430.20:FF:000007">
    <property type="entry name" value="Cysteine-rich receptor-like protein kinase 11"/>
    <property type="match status" value="1"/>
</dbReference>
<evidence type="ECO:0000256" key="19">
    <source>
        <dbReference type="SAM" id="SignalP"/>
    </source>
</evidence>
<keyword evidence="4" id="KW-0808">Transferase</keyword>
<evidence type="ECO:0000313" key="22">
    <source>
        <dbReference type="EMBL" id="CAH8360102.1"/>
    </source>
</evidence>
<protein>
    <recommendedName>
        <fullName evidence="24">Cysteine-rich</fullName>
    </recommendedName>
</protein>
<evidence type="ECO:0000256" key="7">
    <source>
        <dbReference type="ARBA" id="ARBA00022737"/>
    </source>
</evidence>
<comment type="catalytic activity">
    <reaction evidence="15">
        <text>L-seryl-[protein] + ATP = O-phospho-L-seryl-[protein] + ADP + H(+)</text>
        <dbReference type="Rhea" id="RHEA:17989"/>
        <dbReference type="Rhea" id="RHEA-COMP:9863"/>
        <dbReference type="Rhea" id="RHEA-COMP:11604"/>
        <dbReference type="ChEBI" id="CHEBI:15378"/>
        <dbReference type="ChEBI" id="CHEBI:29999"/>
        <dbReference type="ChEBI" id="CHEBI:30616"/>
        <dbReference type="ChEBI" id="CHEBI:83421"/>
        <dbReference type="ChEBI" id="CHEBI:456216"/>
    </reaction>
</comment>
<evidence type="ECO:0000256" key="8">
    <source>
        <dbReference type="ARBA" id="ARBA00022741"/>
    </source>
</evidence>
<keyword evidence="10 17" id="KW-0067">ATP-binding</keyword>
<feature type="domain" description="Protein kinase" evidence="20">
    <location>
        <begin position="333"/>
        <end position="611"/>
    </location>
</feature>
<evidence type="ECO:0000256" key="12">
    <source>
        <dbReference type="ARBA" id="ARBA00023136"/>
    </source>
</evidence>
<evidence type="ECO:0000256" key="6">
    <source>
        <dbReference type="ARBA" id="ARBA00022729"/>
    </source>
</evidence>
<dbReference type="GO" id="GO:0004674">
    <property type="term" value="F:protein serine/threonine kinase activity"/>
    <property type="evidence" value="ECO:0007669"/>
    <property type="project" value="UniProtKB-KW"/>
</dbReference>
<keyword evidence="8 17" id="KW-0547">Nucleotide-binding</keyword>
<keyword evidence="3" id="KW-0597">Phosphoprotein</keyword>
<evidence type="ECO:0000256" key="15">
    <source>
        <dbReference type="ARBA" id="ARBA00047558"/>
    </source>
</evidence>
<keyword evidence="13" id="KW-0675">Receptor</keyword>
<dbReference type="CDD" id="cd23509">
    <property type="entry name" value="Gnk2-like"/>
    <property type="match status" value="2"/>
</dbReference>
<evidence type="ECO:0000259" key="20">
    <source>
        <dbReference type="PROSITE" id="PS50011"/>
    </source>
</evidence>
<evidence type="ECO:0000256" key="17">
    <source>
        <dbReference type="PROSITE-ProRule" id="PRU10141"/>
    </source>
</evidence>
<keyword evidence="2" id="KW-0723">Serine/threonine-protein kinase</keyword>
<evidence type="ECO:0000256" key="18">
    <source>
        <dbReference type="SAM" id="Phobius"/>
    </source>
</evidence>
<dbReference type="InterPro" id="IPR001245">
    <property type="entry name" value="Ser-Thr/Tyr_kinase_cat_dom"/>
</dbReference>
<evidence type="ECO:0000256" key="10">
    <source>
        <dbReference type="ARBA" id="ARBA00022840"/>
    </source>
</evidence>
<keyword evidence="12 18" id="KW-0472">Membrane</keyword>
<dbReference type="Gene3D" id="1.10.510.10">
    <property type="entry name" value="Transferase(Phosphotransferase) domain 1"/>
    <property type="match status" value="1"/>
</dbReference>
<dbReference type="PROSITE" id="PS00108">
    <property type="entry name" value="PROTEIN_KINASE_ST"/>
    <property type="match status" value="1"/>
</dbReference>
<accession>A0ABC8KW28</accession>
<feature type="domain" description="Gnk2-homologous" evidence="21">
    <location>
        <begin position="130"/>
        <end position="235"/>
    </location>
</feature>
<dbReference type="PROSITE" id="PS00107">
    <property type="entry name" value="PROTEIN_KINASE_ATP"/>
    <property type="match status" value="1"/>
</dbReference>
<feature type="chain" id="PRO_5044797088" description="Cysteine-rich" evidence="19">
    <location>
        <begin position="19"/>
        <end position="661"/>
    </location>
</feature>
<evidence type="ECO:0008006" key="24">
    <source>
        <dbReference type="Google" id="ProtNLM"/>
    </source>
</evidence>
<evidence type="ECO:0000256" key="1">
    <source>
        <dbReference type="ARBA" id="ARBA00004167"/>
    </source>
</evidence>
<keyword evidence="23" id="KW-1185">Reference proteome</keyword>
<dbReference type="CDD" id="cd14066">
    <property type="entry name" value="STKc_IRAK"/>
    <property type="match status" value="1"/>
</dbReference>
<dbReference type="Proteomes" id="UP001642260">
    <property type="component" value="Unassembled WGS sequence"/>
</dbReference>
<dbReference type="InterPro" id="IPR002902">
    <property type="entry name" value="GNK2"/>
</dbReference>
<keyword evidence="6 19" id="KW-0732">Signal</keyword>
<dbReference type="EMBL" id="CAKOAT010278488">
    <property type="protein sequence ID" value="CAH8360102.1"/>
    <property type="molecule type" value="Genomic_DNA"/>
</dbReference>
<evidence type="ECO:0000256" key="4">
    <source>
        <dbReference type="ARBA" id="ARBA00022679"/>
    </source>
</evidence>
<keyword evidence="14" id="KW-0325">Glycoprotein</keyword>
<dbReference type="FunFam" id="1.10.510.10:FF:000129">
    <property type="entry name" value="cysteine-rich receptor-like protein kinase 10"/>
    <property type="match status" value="1"/>
</dbReference>
<keyword evidence="7" id="KW-0677">Repeat</keyword>
<keyword evidence="9" id="KW-0418">Kinase</keyword>
<dbReference type="Gene3D" id="3.30.430.20">
    <property type="entry name" value="Gnk2 domain, C-X8-C-X2-C motif"/>
    <property type="match status" value="2"/>
</dbReference>
<comment type="subcellular location">
    <subcellularLocation>
        <location evidence="1">Membrane</location>
        <topology evidence="1">Single-pass membrane protein</topology>
    </subcellularLocation>
</comment>
<dbReference type="InterPro" id="IPR017441">
    <property type="entry name" value="Protein_kinase_ATP_BS"/>
</dbReference>
<evidence type="ECO:0000256" key="11">
    <source>
        <dbReference type="ARBA" id="ARBA00022989"/>
    </source>
</evidence>
<feature type="transmembrane region" description="Helical" evidence="18">
    <location>
        <begin position="256"/>
        <end position="275"/>
    </location>
</feature>
<evidence type="ECO:0000313" key="23">
    <source>
        <dbReference type="Proteomes" id="UP001642260"/>
    </source>
</evidence>
<dbReference type="InterPro" id="IPR038408">
    <property type="entry name" value="GNK2_sf"/>
</dbReference>
<dbReference type="Gene3D" id="3.30.200.20">
    <property type="entry name" value="Phosphorylase Kinase, domain 1"/>
    <property type="match status" value="1"/>
</dbReference>